<comment type="caution">
    <text evidence="2">The sequence shown here is derived from an EMBL/GenBank/DDBJ whole genome shotgun (WGS) entry which is preliminary data.</text>
</comment>
<sequence length="50" mass="5375">MAVSIIGQRWSETGDPSGRRAGNRRSGILWPVTPDPAAAFVEHGRARSSL</sequence>
<dbReference type="RefSeq" id="WP_256028279.1">
    <property type="nucleotide sequence ID" value="NZ_JAHLKM010000002.1"/>
</dbReference>
<dbReference type="Proteomes" id="UP001139494">
    <property type="component" value="Unassembled WGS sequence"/>
</dbReference>
<keyword evidence="3" id="KW-1185">Reference proteome</keyword>
<feature type="region of interest" description="Disordered" evidence="1">
    <location>
        <begin position="1"/>
        <end position="29"/>
    </location>
</feature>
<dbReference type="EMBL" id="JAHLKM010000002">
    <property type="protein sequence ID" value="MCQ4332357.1"/>
    <property type="molecule type" value="Genomic_DNA"/>
</dbReference>
<evidence type="ECO:0000313" key="2">
    <source>
        <dbReference type="EMBL" id="MCQ4332357.1"/>
    </source>
</evidence>
<reference evidence="2" key="1">
    <citation type="journal article" date="2023" name="Front. Microbiol.">
        <title>Genomic-based phylogenetic and metabolic analyses of the genus Natronomonas, and description of Natronomonas aquatica sp. nov.</title>
        <authorList>
            <person name="Garcia-Roldan A."/>
            <person name="Duran-Viseras A."/>
            <person name="de la Haba R.R."/>
            <person name="Corral P."/>
            <person name="Sanchez-Porro C."/>
            <person name="Ventosa A."/>
        </authorList>
    </citation>
    <scope>NUCLEOTIDE SEQUENCE</scope>
    <source>
        <strain evidence="2">F2-12</strain>
    </source>
</reference>
<protein>
    <submittedName>
        <fullName evidence="2">Uncharacterized protein</fullName>
    </submittedName>
</protein>
<dbReference type="AlphaFoldDB" id="A0A9R1CQU8"/>
<accession>A0A9R1CQU8</accession>
<name>A0A9R1CQU8_9EURY</name>
<evidence type="ECO:0000256" key="1">
    <source>
        <dbReference type="SAM" id="MobiDB-lite"/>
    </source>
</evidence>
<proteinExistence type="predicted"/>
<organism evidence="2 3">
    <name type="scientific">Natronomonas aquatica</name>
    <dbReference type="NCBI Taxonomy" id="2841590"/>
    <lineage>
        <taxon>Archaea</taxon>
        <taxon>Methanobacteriati</taxon>
        <taxon>Methanobacteriota</taxon>
        <taxon>Stenosarchaea group</taxon>
        <taxon>Halobacteria</taxon>
        <taxon>Halobacteriales</taxon>
        <taxon>Natronomonadaceae</taxon>
        <taxon>Natronomonas</taxon>
    </lineage>
</organism>
<evidence type="ECO:0000313" key="3">
    <source>
        <dbReference type="Proteomes" id="UP001139494"/>
    </source>
</evidence>
<gene>
    <name evidence="2" type="ORF">KM295_02405</name>
</gene>